<evidence type="ECO:0000313" key="4">
    <source>
        <dbReference type="Proteomes" id="UP000489600"/>
    </source>
</evidence>
<dbReference type="EMBL" id="CABITT030000002">
    <property type="protein sequence ID" value="VVA95855.1"/>
    <property type="molecule type" value="Genomic_DNA"/>
</dbReference>
<dbReference type="Proteomes" id="UP000489600">
    <property type="component" value="Unassembled WGS sequence"/>
</dbReference>
<dbReference type="GO" id="GO:0005811">
    <property type="term" value="C:lipid droplet"/>
    <property type="evidence" value="ECO:0007669"/>
    <property type="project" value="InterPro"/>
</dbReference>
<dbReference type="PANTHER" id="PTHR11764">
    <property type="entry name" value="TERPENE CYCLASE/MUTASE FAMILY MEMBER"/>
    <property type="match status" value="1"/>
</dbReference>
<dbReference type="Gene3D" id="1.50.10.20">
    <property type="match status" value="1"/>
</dbReference>
<dbReference type="SUPFAM" id="SSF48239">
    <property type="entry name" value="Terpenoid cyclases/Protein prenyltransferases"/>
    <property type="match status" value="1"/>
</dbReference>
<sequence length="298" mass="33580">MPADVVGQKIDSENLYDSVHLLLSLQSENGGVTAWEPVRGHEWLEVRAKTTHKDVHLCFREVENSLRKNLSSVTFFVTQLLNPTEFFTNVMVEREYVECTSAVIQALVIFKQLYPDHRTKEITKSIEKAAQFIESKQMSDGTETGGICFIYGTWFALTGLAAIGKTYNNCLSMRKGVDFLLTIQNEDGGWGESSVSCPEQRYIALEGNRSNLVQTAWAMMGLIHAGQAERDLIPIHRAARFIISSQLENGDFPQQEIVGAFMNTCMLHYATYRNTFPLWALAEYRKAAFVTHGHGDDL</sequence>
<dbReference type="OrthoDB" id="1097114at2759"/>
<evidence type="ECO:0000259" key="2">
    <source>
        <dbReference type="Pfam" id="PF13243"/>
    </source>
</evidence>
<evidence type="ECO:0000313" key="3">
    <source>
        <dbReference type="EMBL" id="VVA95855.1"/>
    </source>
</evidence>
<gene>
    <name evidence="3" type="ORF">ANE_LOCUS6300</name>
</gene>
<dbReference type="PANTHER" id="PTHR11764:SF52">
    <property type="entry name" value="AMYRIN SYNTHASE LUP2-RELATED"/>
    <property type="match status" value="1"/>
</dbReference>
<evidence type="ECO:0000256" key="1">
    <source>
        <dbReference type="ARBA" id="ARBA00022737"/>
    </source>
</evidence>
<dbReference type="InterPro" id="IPR032696">
    <property type="entry name" value="SQ_cyclase_C"/>
</dbReference>
<dbReference type="AlphaFoldDB" id="A0A565B4Z9"/>
<dbReference type="Pfam" id="PF13243">
    <property type="entry name" value="SQHop_cyclase_C"/>
    <property type="match status" value="1"/>
</dbReference>
<dbReference type="GO" id="GO:0016104">
    <property type="term" value="P:triterpenoid biosynthetic process"/>
    <property type="evidence" value="ECO:0007669"/>
    <property type="project" value="InterPro"/>
</dbReference>
<dbReference type="InterPro" id="IPR018333">
    <property type="entry name" value="Squalene_cyclase"/>
</dbReference>
<dbReference type="InterPro" id="IPR008930">
    <property type="entry name" value="Terpenoid_cyclase/PrenylTrfase"/>
</dbReference>
<comment type="caution">
    <text evidence="3">The sequence shown here is derived from an EMBL/GenBank/DDBJ whole genome shotgun (WGS) entry which is preliminary data.</text>
</comment>
<keyword evidence="4" id="KW-1185">Reference proteome</keyword>
<protein>
    <recommendedName>
        <fullName evidence="2">Squalene cyclase C-terminal domain-containing protein</fullName>
    </recommendedName>
</protein>
<proteinExistence type="predicted"/>
<keyword evidence="1" id="KW-0677">Repeat</keyword>
<accession>A0A565B4Z9</accession>
<reference evidence="3" key="1">
    <citation type="submission" date="2019-07" db="EMBL/GenBank/DDBJ databases">
        <authorList>
            <person name="Dittberner H."/>
        </authorList>
    </citation>
    <scope>NUCLEOTIDE SEQUENCE [LARGE SCALE GENOMIC DNA]</scope>
</reference>
<feature type="domain" description="Squalene cyclase C-terminal" evidence="2">
    <location>
        <begin position="96"/>
        <end position="286"/>
    </location>
</feature>
<dbReference type="GO" id="GO:0042300">
    <property type="term" value="F:beta-amyrin synthase activity"/>
    <property type="evidence" value="ECO:0007669"/>
    <property type="project" value="TreeGrafter"/>
</dbReference>
<name>A0A565B4Z9_9BRAS</name>
<organism evidence="3 4">
    <name type="scientific">Arabis nemorensis</name>
    <dbReference type="NCBI Taxonomy" id="586526"/>
    <lineage>
        <taxon>Eukaryota</taxon>
        <taxon>Viridiplantae</taxon>
        <taxon>Streptophyta</taxon>
        <taxon>Embryophyta</taxon>
        <taxon>Tracheophyta</taxon>
        <taxon>Spermatophyta</taxon>
        <taxon>Magnoliopsida</taxon>
        <taxon>eudicotyledons</taxon>
        <taxon>Gunneridae</taxon>
        <taxon>Pentapetalae</taxon>
        <taxon>rosids</taxon>
        <taxon>malvids</taxon>
        <taxon>Brassicales</taxon>
        <taxon>Brassicaceae</taxon>
        <taxon>Arabideae</taxon>
        <taxon>Arabis</taxon>
    </lineage>
</organism>